<keyword evidence="3" id="KW-0820">tRNA-binding</keyword>
<dbReference type="PANTHER" id="PTHR42855">
    <property type="entry name" value="ABC TRANSPORTER ATP-BINDING SUBUNIT"/>
    <property type="match status" value="1"/>
</dbReference>
<dbReference type="GO" id="GO:0006417">
    <property type="term" value="P:regulation of translation"/>
    <property type="evidence" value="ECO:0007669"/>
    <property type="project" value="UniProtKB-KW"/>
</dbReference>
<evidence type="ECO:0000259" key="14">
    <source>
        <dbReference type="PROSITE" id="PS50893"/>
    </source>
</evidence>
<keyword evidence="8 15" id="KW-0067">ATP-binding</keyword>
<gene>
    <name evidence="15" type="ORF">SAMN04488519_104239</name>
</gene>
<dbReference type="SUPFAM" id="SSF52540">
    <property type="entry name" value="P-loop containing nucleoside triphosphate hydrolases"/>
    <property type="match status" value="2"/>
</dbReference>
<evidence type="ECO:0000256" key="12">
    <source>
        <dbReference type="SAM" id="Coils"/>
    </source>
</evidence>
<dbReference type="EMBL" id="FOVW01000004">
    <property type="protein sequence ID" value="SFO19376.1"/>
    <property type="molecule type" value="Genomic_DNA"/>
</dbReference>
<protein>
    <submittedName>
        <fullName evidence="15">ATP-binding cassette, subfamily F, uup</fullName>
    </submittedName>
</protein>
<dbReference type="PROSITE" id="PS00211">
    <property type="entry name" value="ABC_TRANSPORTER_1"/>
    <property type="match status" value="2"/>
</dbReference>
<evidence type="ECO:0000313" key="16">
    <source>
        <dbReference type="Proteomes" id="UP000199564"/>
    </source>
</evidence>
<keyword evidence="4" id="KW-0699">rRNA-binding</keyword>
<comment type="similarity">
    <text evidence="1">Belongs to the ABC transporter superfamily. ABCF family. Translational throttle EttA subfamily.</text>
</comment>
<dbReference type="Pfam" id="PF16326">
    <property type="entry name" value="ABC_tran_CTD"/>
    <property type="match status" value="1"/>
</dbReference>
<dbReference type="Gene3D" id="3.40.50.300">
    <property type="entry name" value="P-loop containing nucleotide triphosphate hydrolases"/>
    <property type="match status" value="2"/>
</dbReference>
<evidence type="ECO:0000256" key="7">
    <source>
        <dbReference type="ARBA" id="ARBA00022801"/>
    </source>
</evidence>
<dbReference type="Pfam" id="PF00005">
    <property type="entry name" value="ABC_tran"/>
    <property type="match status" value="2"/>
</dbReference>
<keyword evidence="2" id="KW-0963">Cytoplasm</keyword>
<dbReference type="PROSITE" id="PS50893">
    <property type="entry name" value="ABC_TRANSPORTER_2"/>
    <property type="match status" value="2"/>
</dbReference>
<dbReference type="STRING" id="226506.SAMN04488519_104239"/>
<evidence type="ECO:0000256" key="9">
    <source>
        <dbReference type="ARBA" id="ARBA00022845"/>
    </source>
</evidence>
<keyword evidence="6" id="KW-0547">Nucleotide-binding</keyword>
<dbReference type="InterPro" id="IPR051309">
    <property type="entry name" value="ABCF_ATPase"/>
</dbReference>
<keyword evidence="16" id="KW-1185">Reference proteome</keyword>
<accession>A0A1I5F6V6</accession>
<dbReference type="GO" id="GO:0016887">
    <property type="term" value="F:ATP hydrolysis activity"/>
    <property type="evidence" value="ECO:0007669"/>
    <property type="project" value="InterPro"/>
</dbReference>
<evidence type="ECO:0000256" key="4">
    <source>
        <dbReference type="ARBA" id="ARBA00022730"/>
    </source>
</evidence>
<keyword evidence="11" id="KW-0648">Protein biosynthesis</keyword>
<dbReference type="Gene3D" id="1.10.287.380">
    <property type="entry name" value="Valyl-tRNA synthetase, C-terminal domain"/>
    <property type="match status" value="1"/>
</dbReference>
<evidence type="ECO:0000256" key="1">
    <source>
        <dbReference type="ARBA" id="ARBA00005868"/>
    </source>
</evidence>
<evidence type="ECO:0000256" key="5">
    <source>
        <dbReference type="ARBA" id="ARBA00022737"/>
    </source>
</evidence>
<dbReference type="InterPro" id="IPR032781">
    <property type="entry name" value="ABC_tran_Xtn"/>
</dbReference>
<dbReference type="InterPro" id="IPR032524">
    <property type="entry name" value="ABC_tran_C"/>
</dbReference>
<feature type="compositionally biased region" description="Basic and acidic residues" evidence="13">
    <location>
        <begin position="544"/>
        <end position="558"/>
    </location>
</feature>
<dbReference type="AlphaFoldDB" id="A0A1I5F6V6"/>
<dbReference type="GO" id="GO:0006412">
    <property type="term" value="P:translation"/>
    <property type="evidence" value="ECO:0007669"/>
    <property type="project" value="UniProtKB-KW"/>
</dbReference>
<sequence length="642" mass="73797">MNYLSVENLSKAFGERKLFSNISFGISQGQKIALVGINGAGKSTLMKIIMGLEIPDTGQVALNNAVKIAYVHQNPVFDSNLSIFQTIFDQSNSEVLRVIEEYHKAMLDSERGIDNSDKMAKIFEQMDALQAWDFEYQVKEVLGKLGLHDTDLPVGNLSGGQRKRVALAKAILEKPDLLLLDEPTNHLDLETIEWLEEYLAKANLSIFMVTHDRYFLEKVTNEILELDQGKIHRYQGNYGYFLDKKAERMQIEDIEIEKAKSLYKKELDWIRRQPKARGTKAKYRVDAFEETKEKAFTKREERDIELSVSTQRLGNKILEIEKISKSYGEKKLIEDFSYIFKKKDRIGIVGPNGAGKTTFLKLITGLIEPDQGKITAGQTTLFGYYRQEEDRFDEEKRLIDVVKEVAEVVTLNKGQTITVSQFLTQFGFPPKQQFTPIGKMSGGERRRLQLLLVLIKNPNFLILDEPTNDLDLMTLNILEEFLDTFPGCLIIVSHDRYFMDRLVEHLFVFEGEGVIRDFPGNYTDFREWEKEESTKSQVPSTKTTEARSERLETRKDTKVEEAEKSVSKIKASYKQKQEFKKTNEQIAKLESEKEKITAQIAAGIEDHEDLLKLSNRIAEIDSELEELEMTWLELSELEGIED</sequence>
<proteinExistence type="inferred from homology"/>
<evidence type="ECO:0000256" key="2">
    <source>
        <dbReference type="ARBA" id="ARBA00022490"/>
    </source>
</evidence>
<keyword evidence="5" id="KW-0677">Repeat</keyword>
<keyword evidence="12" id="KW-0175">Coiled coil</keyword>
<name>A0A1I5F6V6_9BACT</name>
<dbReference type="FunFam" id="3.40.50.300:FF:000011">
    <property type="entry name" value="Putative ABC transporter ATP-binding component"/>
    <property type="match status" value="1"/>
</dbReference>
<organism evidence="15 16">
    <name type="scientific">Algoriphagus ornithinivorans</name>
    <dbReference type="NCBI Taxonomy" id="226506"/>
    <lineage>
        <taxon>Bacteria</taxon>
        <taxon>Pseudomonadati</taxon>
        <taxon>Bacteroidota</taxon>
        <taxon>Cytophagia</taxon>
        <taxon>Cytophagales</taxon>
        <taxon>Cyclobacteriaceae</taxon>
        <taxon>Algoriphagus</taxon>
    </lineage>
</organism>
<dbReference type="FunFam" id="3.40.50.300:FF:000183">
    <property type="entry name" value="ABC transporter ATP-binding protein yjjK"/>
    <property type="match status" value="1"/>
</dbReference>
<dbReference type="CDD" id="cd03221">
    <property type="entry name" value="ABCF_EF-3"/>
    <property type="match status" value="2"/>
</dbReference>
<dbReference type="Pfam" id="PF12848">
    <property type="entry name" value="ABC_tran_Xtn"/>
    <property type="match status" value="1"/>
</dbReference>
<dbReference type="GO" id="GO:0003677">
    <property type="term" value="F:DNA binding"/>
    <property type="evidence" value="ECO:0007669"/>
    <property type="project" value="InterPro"/>
</dbReference>
<dbReference type="GO" id="GO:0019843">
    <property type="term" value="F:rRNA binding"/>
    <property type="evidence" value="ECO:0007669"/>
    <property type="project" value="UniProtKB-KW"/>
</dbReference>
<keyword evidence="10" id="KW-0694">RNA-binding</keyword>
<feature type="domain" description="ABC transporter" evidence="14">
    <location>
        <begin position="318"/>
        <end position="536"/>
    </location>
</feature>
<evidence type="ECO:0000256" key="3">
    <source>
        <dbReference type="ARBA" id="ARBA00022555"/>
    </source>
</evidence>
<feature type="domain" description="ABC transporter" evidence="14">
    <location>
        <begin position="4"/>
        <end position="253"/>
    </location>
</feature>
<dbReference type="GO" id="GO:0005524">
    <property type="term" value="F:ATP binding"/>
    <property type="evidence" value="ECO:0007669"/>
    <property type="project" value="UniProtKB-KW"/>
</dbReference>
<dbReference type="InterPro" id="IPR003593">
    <property type="entry name" value="AAA+_ATPase"/>
</dbReference>
<feature type="region of interest" description="Disordered" evidence="13">
    <location>
        <begin position="529"/>
        <end position="558"/>
    </location>
</feature>
<dbReference type="Proteomes" id="UP000199564">
    <property type="component" value="Unassembled WGS sequence"/>
</dbReference>
<evidence type="ECO:0000256" key="10">
    <source>
        <dbReference type="ARBA" id="ARBA00022884"/>
    </source>
</evidence>
<dbReference type="RefSeq" id="WP_091652665.1">
    <property type="nucleotide sequence ID" value="NZ_FOVW01000004.1"/>
</dbReference>
<reference evidence="16" key="1">
    <citation type="submission" date="2016-10" db="EMBL/GenBank/DDBJ databases">
        <authorList>
            <person name="Varghese N."/>
            <person name="Submissions S."/>
        </authorList>
    </citation>
    <scope>NUCLEOTIDE SEQUENCE [LARGE SCALE GENOMIC DNA]</scope>
    <source>
        <strain evidence="16">DSM 15282</strain>
    </source>
</reference>
<evidence type="ECO:0000256" key="13">
    <source>
        <dbReference type="SAM" id="MobiDB-lite"/>
    </source>
</evidence>
<evidence type="ECO:0000256" key="11">
    <source>
        <dbReference type="ARBA" id="ARBA00022917"/>
    </source>
</evidence>
<evidence type="ECO:0000256" key="6">
    <source>
        <dbReference type="ARBA" id="ARBA00022741"/>
    </source>
</evidence>
<feature type="coiled-coil region" evidence="12">
    <location>
        <begin position="572"/>
        <end position="630"/>
    </location>
</feature>
<evidence type="ECO:0000256" key="8">
    <source>
        <dbReference type="ARBA" id="ARBA00022840"/>
    </source>
</evidence>
<dbReference type="GO" id="GO:0000049">
    <property type="term" value="F:tRNA binding"/>
    <property type="evidence" value="ECO:0007669"/>
    <property type="project" value="UniProtKB-KW"/>
</dbReference>
<keyword evidence="7" id="KW-0378">Hydrolase</keyword>
<dbReference type="InterPro" id="IPR017871">
    <property type="entry name" value="ABC_transporter-like_CS"/>
</dbReference>
<dbReference type="PANTHER" id="PTHR42855:SF1">
    <property type="entry name" value="ABC TRANSPORTER DOMAIN-CONTAINING PROTEIN"/>
    <property type="match status" value="1"/>
</dbReference>
<dbReference type="InterPro" id="IPR037118">
    <property type="entry name" value="Val-tRNA_synth_C_sf"/>
</dbReference>
<dbReference type="SMART" id="SM00382">
    <property type="entry name" value="AAA"/>
    <property type="match status" value="2"/>
</dbReference>
<dbReference type="InterPro" id="IPR003439">
    <property type="entry name" value="ABC_transporter-like_ATP-bd"/>
</dbReference>
<evidence type="ECO:0000313" key="15">
    <source>
        <dbReference type="EMBL" id="SFO19376.1"/>
    </source>
</evidence>
<keyword evidence="9" id="KW-0810">Translation regulation</keyword>
<dbReference type="InterPro" id="IPR027417">
    <property type="entry name" value="P-loop_NTPase"/>
</dbReference>